<proteinExistence type="predicted"/>
<organism evidence="1 2">
    <name type="scientific">Amycolatopsis minnesotensis</name>
    <dbReference type="NCBI Taxonomy" id="337894"/>
    <lineage>
        <taxon>Bacteria</taxon>
        <taxon>Bacillati</taxon>
        <taxon>Actinomycetota</taxon>
        <taxon>Actinomycetes</taxon>
        <taxon>Pseudonocardiales</taxon>
        <taxon>Pseudonocardiaceae</taxon>
        <taxon>Amycolatopsis</taxon>
    </lineage>
</organism>
<keyword evidence="2" id="KW-1185">Reference proteome</keyword>
<comment type="caution">
    <text evidence="1">The sequence shown here is derived from an EMBL/GenBank/DDBJ whole genome shotgun (WGS) entry which is preliminary data.</text>
</comment>
<dbReference type="Proteomes" id="UP001501116">
    <property type="component" value="Unassembled WGS sequence"/>
</dbReference>
<evidence type="ECO:0000313" key="2">
    <source>
        <dbReference type="Proteomes" id="UP001501116"/>
    </source>
</evidence>
<sequence length="57" mass="6777">MRSEYVYDPVQAQVAHRIAELRHAAQRVQVVDVAKSGHWRLRRRNRNPVRENTADLR</sequence>
<evidence type="ECO:0000313" key="1">
    <source>
        <dbReference type="EMBL" id="GAA1978709.1"/>
    </source>
</evidence>
<accession>A0ABN2S1S9</accession>
<protein>
    <submittedName>
        <fullName evidence="1">Uncharacterized protein</fullName>
    </submittedName>
</protein>
<reference evidence="1 2" key="1">
    <citation type="journal article" date="2019" name="Int. J. Syst. Evol. Microbiol.">
        <title>The Global Catalogue of Microorganisms (GCM) 10K type strain sequencing project: providing services to taxonomists for standard genome sequencing and annotation.</title>
        <authorList>
            <consortium name="The Broad Institute Genomics Platform"/>
            <consortium name="The Broad Institute Genome Sequencing Center for Infectious Disease"/>
            <person name="Wu L."/>
            <person name="Ma J."/>
        </authorList>
    </citation>
    <scope>NUCLEOTIDE SEQUENCE [LARGE SCALE GENOMIC DNA]</scope>
    <source>
        <strain evidence="1 2">JCM 14545</strain>
    </source>
</reference>
<gene>
    <name evidence="1" type="ORF">GCM10009754_63570</name>
</gene>
<name>A0ABN2S1S9_9PSEU</name>
<dbReference type="EMBL" id="BAAANN010000030">
    <property type="protein sequence ID" value="GAA1978709.1"/>
    <property type="molecule type" value="Genomic_DNA"/>
</dbReference>
<dbReference type="RefSeq" id="WP_344427300.1">
    <property type="nucleotide sequence ID" value="NZ_BAAANN010000030.1"/>
</dbReference>